<dbReference type="Proteomes" id="UP001516023">
    <property type="component" value="Unassembled WGS sequence"/>
</dbReference>
<dbReference type="AlphaFoldDB" id="A0ABD3QP78"/>
<keyword evidence="2" id="KW-1185">Reference proteome</keyword>
<dbReference type="SUPFAM" id="SSF48452">
    <property type="entry name" value="TPR-like"/>
    <property type="match status" value="1"/>
</dbReference>
<reference evidence="1 2" key="1">
    <citation type="journal article" date="2020" name="G3 (Bethesda)">
        <title>Improved Reference Genome for Cyclotella cryptica CCMP332, a Model for Cell Wall Morphogenesis, Salinity Adaptation, and Lipid Production in Diatoms (Bacillariophyta).</title>
        <authorList>
            <person name="Roberts W.R."/>
            <person name="Downey K.M."/>
            <person name="Ruck E.C."/>
            <person name="Traller J.C."/>
            <person name="Alverson A.J."/>
        </authorList>
    </citation>
    <scope>NUCLEOTIDE SEQUENCE [LARGE SCALE GENOMIC DNA]</scope>
    <source>
        <strain evidence="1 2">CCMP332</strain>
    </source>
</reference>
<dbReference type="EMBL" id="JABMIG020000022">
    <property type="protein sequence ID" value="KAL3802118.1"/>
    <property type="molecule type" value="Genomic_DNA"/>
</dbReference>
<comment type="caution">
    <text evidence="1">The sequence shown here is derived from an EMBL/GenBank/DDBJ whole genome shotgun (WGS) entry which is preliminary data.</text>
</comment>
<protein>
    <submittedName>
        <fullName evidence="1">Uncharacterized protein</fullName>
    </submittedName>
</protein>
<gene>
    <name evidence="1" type="ORF">HJC23_010874</name>
</gene>
<proteinExistence type="predicted"/>
<evidence type="ECO:0000313" key="2">
    <source>
        <dbReference type="Proteomes" id="UP001516023"/>
    </source>
</evidence>
<evidence type="ECO:0000313" key="1">
    <source>
        <dbReference type="EMBL" id="KAL3802118.1"/>
    </source>
</evidence>
<dbReference type="InterPro" id="IPR011990">
    <property type="entry name" value="TPR-like_helical_dom_sf"/>
</dbReference>
<sequence>MGPGDRFMKWKLHAKMMIDSSIPVGVGSLVYHPKNEGSSAAIITQVDQVDDKNKRMCTLASFGTGPVSPIKYELSELRPFDGTIKFHVRCMNVQGGGVLCHKHMGREAFSMKWLDPVTEKMDEPDGFHDGCWYFDPTQQLDPADLVDDQQVHQLRREFSEMIDKNETAALKELISKMLFEKLKERNTGGTWIIAPFQRVLLSVPFLIYTDIVLYFLECLQNKVAEGEIDDLLVYDGGLVVYSLVKVGVYLHHDKEWHSANSKLEAFITSQSDDPIEVLMDSEIHKTINVAGEWFEDNEEFRAAVWCYSINLANLRNANVMSWLPTEERNHLLIDLLNYIALANKRMDNFVDAYKYYEEAIVMYNSMSSPRQTQPLIKNAKQMQTTAGAWFGTSATIPSWKSSEMSSRQIIAQPATRKERSNHALRVIWCAIVTLTASGSTGRRFTNILA</sequence>
<accession>A0ABD3QP78</accession>
<name>A0ABD3QP78_9STRA</name>
<organism evidence="1 2">
    <name type="scientific">Cyclotella cryptica</name>
    <dbReference type="NCBI Taxonomy" id="29204"/>
    <lineage>
        <taxon>Eukaryota</taxon>
        <taxon>Sar</taxon>
        <taxon>Stramenopiles</taxon>
        <taxon>Ochrophyta</taxon>
        <taxon>Bacillariophyta</taxon>
        <taxon>Coscinodiscophyceae</taxon>
        <taxon>Thalassiosirophycidae</taxon>
        <taxon>Stephanodiscales</taxon>
        <taxon>Stephanodiscaceae</taxon>
        <taxon>Cyclotella</taxon>
    </lineage>
</organism>